<organism evidence="8 9">
    <name type="scientific">Roseibium aggregatum</name>
    <dbReference type="NCBI Taxonomy" id="187304"/>
    <lineage>
        <taxon>Bacteria</taxon>
        <taxon>Pseudomonadati</taxon>
        <taxon>Pseudomonadota</taxon>
        <taxon>Alphaproteobacteria</taxon>
        <taxon>Hyphomicrobiales</taxon>
        <taxon>Stappiaceae</taxon>
        <taxon>Roseibium</taxon>
    </lineage>
</organism>
<accession>A0A0M6YAB5</accession>
<dbReference type="STRING" id="187304.B0E33_15875"/>
<dbReference type="Gene3D" id="3.40.50.2300">
    <property type="match status" value="1"/>
</dbReference>
<gene>
    <name evidence="8" type="primary">nreC</name>
    <name evidence="8" type="ORF">LAL4801_05496</name>
</gene>
<dbReference type="GO" id="GO:0000160">
    <property type="term" value="P:phosphorelay signal transduction system"/>
    <property type="evidence" value="ECO:0007669"/>
    <property type="project" value="InterPro"/>
</dbReference>
<evidence type="ECO:0000313" key="9">
    <source>
        <dbReference type="Proteomes" id="UP000048926"/>
    </source>
</evidence>
<dbReference type="EMBL" id="CXST01000005">
    <property type="protein sequence ID" value="CTQ47036.1"/>
    <property type="molecule type" value="Genomic_DNA"/>
</dbReference>
<dbReference type="SMART" id="SM00448">
    <property type="entry name" value="REC"/>
    <property type="match status" value="1"/>
</dbReference>
<dbReference type="InterPro" id="IPR016032">
    <property type="entry name" value="Sig_transdc_resp-reg_C-effctor"/>
</dbReference>
<dbReference type="PROSITE" id="PS50110">
    <property type="entry name" value="RESPONSE_REGULATORY"/>
    <property type="match status" value="1"/>
</dbReference>
<sequence length="222" mass="24005">MTVHSPSPRSFTRPIRVLLADDHELVRDGIRARLQKVADLEVVGEATNGRDALTLARDLRPDVLLMDVSMPVMNGLEAATQMRKTLPEIAVLILSVYDNPEYVRGVVQAGARGYILKDISAAEMITAITSVANGGYYFSSAVGPTLVGAGTSAPVEDPYGLTDRERQVLTAIAKGQPNKEVAKELGISVRTVESHRLNLREKVGNKNAAQLYKVAQDLGLLD</sequence>
<dbReference type="GO" id="GO:0003677">
    <property type="term" value="F:DNA binding"/>
    <property type="evidence" value="ECO:0007669"/>
    <property type="project" value="UniProtKB-KW"/>
</dbReference>
<evidence type="ECO:0000256" key="1">
    <source>
        <dbReference type="ARBA" id="ARBA00022553"/>
    </source>
</evidence>
<feature type="domain" description="HTH luxR-type" evidence="6">
    <location>
        <begin position="154"/>
        <end position="219"/>
    </location>
</feature>
<dbReference type="InterPro" id="IPR000792">
    <property type="entry name" value="Tscrpt_reg_LuxR_C"/>
</dbReference>
<dbReference type="GO" id="GO:0006355">
    <property type="term" value="P:regulation of DNA-templated transcription"/>
    <property type="evidence" value="ECO:0007669"/>
    <property type="project" value="InterPro"/>
</dbReference>
<evidence type="ECO:0000256" key="4">
    <source>
        <dbReference type="ARBA" id="ARBA00023163"/>
    </source>
</evidence>
<evidence type="ECO:0000256" key="2">
    <source>
        <dbReference type="ARBA" id="ARBA00023015"/>
    </source>
</evidence>
<evidence type="ECO:0000259" key="7">
    <source>
        <dbReference type="PROSITE" id="PS50110"/>
    </source>
</evidence>
<name>A0A0M6YAB5_9HYPH</name>
<dbReference type="SMART" id="SM00421">
    <property type="entry name" value="HTH_LUXR"/>
    <property type="match status" value="1"/>
</dbReference>
<keyword evidence="2" id="KW-0805">Transcription regulation</keyword>
<dbReference type="Proteomes" id="UP000048926">
    <property type="component" value="Unassembled WGS sequence"/>
</dbReference>
<keyword evidence="1 5" id="KW-0597">Phosphoprotein</keyword>
<dbReference type="RefSeq" id="WP_055661261.1">
    <property type="nucleotide sequence ID" value="NZ_CP045617.1"/>
</dbReference>
<dbReference type="PRINTS" id="PR00038">
    <property type="entry name" value="HTHLUXR"/>
</dbReference>
<evidence type="ECO:0000256" key="5">
    <source>
        <dbReference type="PROSITE-ProRule" id="PRU00169"/>
    </source>
</evidence>
<feature type="domain" description="Response regulatory" evidence="7">
    <location>
        <begin position="16"/>
        <end position="132"/>
    </location>
</feature>
<dbReference type="PROSITE" id="PS00622">
    <property type="entry name" value="HTH_LUXR_1"/>
    <property type="match status" value="1"/>
</dbReference>
<feature type="modified residue" description="4-aspartylphosphate" evidence="5">
    <location>
        <position position="67"/>
    </location>
</feature>
<keyword evidence="9" id="KW-1185">Reference proteome</keyword>
<dbReference type="PANTHER" id="PTHR43214:SF41">
    <property type="entry name" value="NITRATE_NITRITE RESPONSE REGULATOR PROTEIN NARP"/>
    <property type="match status" value="1"/>
</dbReference>
<dbReference type="Pfam" id="PF00072">
    <property type="entry name" value="Response_reg"/>
    <property type="match status" value="1"/>
</dbReference>
<dbReference type="InterPro" id="IPR011006">
    <property type="entry name" value="CheY-like_superfamily"/>
</dbReference>
<dbReference type="AlphaFoldDB" id="A0A0M6YAB5"/>
<dbReference type="SUPFAM" id="SSF52172">
    <property type="entry name" value="CheY-like"/>
    <property type="match status" value="1"/>
</dbReference>
<evidence type="ECO:0000259" key="6">
    <source>
        <dbReference type="PROSITE" id="PS50043"/>
    </source>
</evidence>
<dbReference type="InterPro" id="IPR039420">
    <property type="entry name" value="WalR-like"/>
</dbReference>
<reference evidence="9" key="1">
    <citation type="submission" date="2015-07" db="EMBL/GenBank/DDBJ databases">
        <authorList>
            <person name="Rodrigo-Torres Lidia"/>
            <person name="Arahal R.David."/>
        </authorList>
    </citation>
    <scope>NUCLEOTIDE SEQUENCE [LARGE SCALE GENOMIC DNA]</scope>
    <source>
        <strain evidence="9">CECT 4801</strain>
    </source>
</reference>
<dbReference type="OrthoDB" id="9814495at2"/>
<dbReference type="CDD" id="cd06170">
    <property type="entry name" value="LuxR_C_like"/>
    <property type="match status" value="1"/>
</dbReference>
<evidence type="ECO:0000256" key="3">
    <source>
        <dbReference type="ARBA" id="ARBA00023125"/>
    </source>
</evidence>
<keyword evidence="3" id="KW-0238">DNA-binding</keyword>
<evidence type="ECO:0000313" key="8">
    <source>
        <dbReference type="EMBL" id="CTQ47036.1"/>
    </source>
</evidence>
<dbReference type="InterPro" id="IPR001789">
    <property type="entry name" value="Sig_transdc_resp-reg_receiver"/>
</dbReference>
<dbReference type="SUPFAM" id="SSF46894">
    <property type="entry name" value="C-terminal effector domain of the bipartite response regulators"/>
    <property type="match status" value="1"/>
</dbReference>
<dbReference type="PANTHER" id="PTHR43214">
    <property type="entry name" value="TWO-COMPONENT RESPONSE REGULATOR"/>
    <property type="match status" value="1"/>
</dbReference>
<dbReference type="Pfam" id="PF00196">
    <property type="entry name" value="GerE"/>
    <property type="match status" value="1"/>
</dbReference>
<dbReference type="CDD" id="cd17535">
    <property type="entry name" value="REC_NarL-like"/>
    <property type="match status" value="1"/>
</dbReference>
<keyword evidence="4" id="KW-0804">Transcription</keyword>
<proteinExistence type="predicted"/>
<dbReference type="PROSITE" id="PS50043">
    <property type="entry name" value="HTH_LUXR_2"/>
    <property type="match status" value="1"/>
</dbReference>
<dbReference type="InterPro" id="IPR058245">
    <property type="entry name" value="NreC/VraR/RcsB-like_REC"/>
</dbReference>
<protein>
    <submittedName>
        <fullName evidence="8">Nitrogen regulation protein C</fullName>
    </submittedName>
</protein>